<feature type="signal peptide" evidence="2">
    <location>
        <begin position="1"/>
        <end position="28"/>
    </location>
</feature>
<proteinExistence type="predicted"/>
<dbReference type="RefSeq" id="WP_339968833.1">
    <property type="nucleotide sequence ID" value="NZ_JAWMWG010000001.1"/>
</dbReference>
<dbReference type="PROSITE" id="PS51257">
    <property type="entry name" value="PROKAR_LIPOPROTEIN"/>
    <property type="match status" value="1"/>
</dbReference>
<comment type="caution">
    <text evidence="3">The sequence shown here is derived from an EMBL/GenBank/DDBJ whole genome shotgun (WGS) entry which is preliminary data.</text>
</comment>
<evidence type="ECO:0000256" key="1">
    <source>
        <dbReference type="SAM" id="MobiDB-lite"/>
    </source>
</evidence>
<feature type="chain" id="PRO_5046552625" description="Lipoprotein" evidence="2">
    <location>
        <begin position="29"/>
        <end position="174"/>
    </location>
</feature>
<feature type="region of interest" description="Disordered" evidence="1">
    <location>
        <begin position="26"/>
        <end position="76"/>
    </location>
</feature>
<keyword evidence="2" id="KW-0732">Signal</keyword>
<keyword evidence="4" id="KW-1185">Reference proteome</keyword>
<evidence type="ECO:0000256" key="2">
    <source>
        <dbReference type="SAM" id="SignalP"/>
    </source>
</evidence>
<gene>
    <name evidence="3" type="ORF">R4Y45_02195</name>
</gene>
<name>A0ABU8SF79_9LACO</name>
<sequence>MLKRNIKVAGFLTLVALLLTGCSGNNSGSDSASTSSQQTSSSQSSEQSSQSSTSSSSSSESQSSQSEKQTQASSSSLKEIDKQIYNLILQDMKNRHIAQANYTIDDYIYQPTASANEVTTYQVLENHQSANMKANGADPNTAPVVGKYQMRANGHLYYYDPIENQNIDTGYAAG</sequence>
<evidence type="ECO:0000313" key="4">
    <source>
        <dbReference type="Proteomes" id="UP001377804"/>
    </source>
</evidence>
<evidence type="ECO:0000313" key="3">
    <source>
        <dbReference type="EMBL" id="MEJ6348037.1"/>
    </source>
</evidence>
<accession>A0ABU8SF79</accession>
<organism evidence="3 4">
    <name type="scientific">Holzapfeliella saturejae</name>
    <dbReference type="NCBI Taxonomy" id="3082953"/>
    <lineage>
        <taxon>Bacteria</taxon>
        <taxon>Bacillati</taxon>
        <taxon>Bacillota</taxon>
        <taxon>Bacilli</taxon>
        <taxon>Lactobacillales</taxon>
        <taxon>Lactobacillaceae</taxon>
        <taxon>Holzapfeliella</taxon>
    </lineage>
</organism>
<dbReference type="Proteomes" id="UP001377804">
    <property type="component" value="Unassembled WGS sequence"/>
</dbReference>
<feature type="compositionally biased region" description="Low complexity" evidence="1">
    <location>
        <begin position="31"/>
        <end position="76"/>
    </location>
</feature>
<dbReference type="EMBL" id="JAWMWG010000001">
    <property type="protein sequence ID" value="MEJ6348037.1"/>
    <property type="molecule type" value="Genomic_DNA"/>
</dbReference>
<evidence type="ECO:0008006" key="5">
    <source>
        <dbReference type="Google" id="ProtNLM"/>
    </source>
</evidence>
<reference evidence="3 4" key="1">
    <citation type="submission" date="2023-10" db="EMBL/GenBank/DDBJ databases">
        <title>Holzapfeliella saturejae sp. nov. isolated from Satureja montana flowers.</title>
        <authorList>
            <person name="Alcantara C."/>
            <person name="Zuniga M."/>
            <person name="Landete J.M."/>
            <person name="Monedero V."/>
        </authorList>
    </citation>
    <scope>NUCLEOTIDE SEQUENCE [LARGE SCALE GENOMIC DNA]</scope>
    <source>
        <strain evidence="3 4">He02</strain>
    </source>
</reference>
<protein>
    <recommendedName>
        <fullName evidence="5">Lipoprotein</fullName>
    </recommendedName>
</protein>